<dbReference type="CDD" id="cd06121">
    <property type="entry name" value="cupin_YML079wp"/>
    <property type="match status" value="1"/>
</dbReference>
<evidence type="ECO:0000313" key="2">
    <source>
        <dbReference type="EMBL" id="AND70771.1"/>
    </source>
</evidence>
<dbReference type="PATRIC" id="fig|445710.3.peg.3318"/>
<dbReference type="SUPFAM" id="SSF51182">
    <property type="entry name" value="RmlC-like cupins"/>
    <property type="match status" value="1"/>
</dbReference>
<reference evidence="2 3" key="1">
    <citation type="submission" date="2016-02" db="EMBL/GenBank/DDBJ databases">
        <title>Complete genome sequencing and analysis of ATSB10, Dyella thiooxydans isolated from rhizosphere soil of sunflower (Helianthus annuus L.).</title>
        <authorList>
            <person name="Lee Y."/>
            <person name="Hwangbo K."/>
            <person name="Chung H."/>
            <person name="Yoo J."/>
            <person name="Kim K.Y."/>
            <person name="Sa T.M."/>
            <person name="Um Y."/>
            <person name="Madhaiyan M."/>
        </authorList>
    </citation>
    <scope>NUCLEOTIDE SEQUENCE [LARGE SCALE GENOMIC DNA]</scope>
    <source>
        <strain evidence="2 3">ATSB10</strain>
    </source>
</reference>
<gene>
    <name evidence="2" type="ORF">ATSB10_33170</name>
</gene>
<evidence type="ECO:0000313" key="3">
    <source>
        <dbReference type="Proteomes" id="UP000077255"/>
    </source>
</evidence>
<name>A0A160N435_9GAMM</name>
<evidence type="ECO:0000259" key="1">
    <source>
        <dbReference type="Pfam" id="PF06172"/>
    </source>
</evidence>
<keyword evidence="3" id="KW-1185">Reference proteome</keyword>
<dbReference type="STRING" id="445710.ATSB10_33170"/>
<protein>
    <recommendedName>
        <fullName evidence="1">DUF985 domain-containing protein</fullName>
    </recommendedName>
</protein>
<dbReference type="EMBL" id="CP014841">
    <property type="protein sequence ID" value="AND70771.1"/>
    <property type="molecule type" value="Genomic_DNA"/>
</dbReference>
<dbReference type="Pfam" id="PF06172">
    <property type="entry name" value="Cupin_5"/>
    <property type="match status" value="1"/>
</dbReference>
<dbReference type="PANTHER" id="PTHR33387">
    <property type="entry name" value="RMLC-LIKE JELLY ROLL FOLD PROTEIN"/>
    <property type="match status" value="1"/>
</dbReference>
<organism evidence="2 3">
    <name type="scientific">Dyella thiooxydans</name>
    <dbReference type="NCBI Taxonomy" id="445710"/>
    <lineage>
        <taxon>Bacteria</taxon>
        <taxon>Pseudomonadati</taxon>
        <taxon>Pseudomonadota</taxon>
        <taxon>Gammaproteobacteria</taxon>
        <taxon>Lysobacterales</taxon>
        <taxon>Rhodanobacteraceae</taxon>
        <taxon>Dyella</taxon>
    </lineage>
</organism>
<dbReference type="Proteomes" id="UP000077255">
    <property type="component" value="Chromosome"/>
</dbReference>
<dbReference type="RefSeq" id="WP_063673762.1">
    <property type="nucleotide sequence ID" value="NZ_CP014841.1"/>
</dbReference>
<sequence>MHPRAAQLIGQLALGPHVEGGYFRRIHTAAASVGERPPLSAIQFLLAAGEQSTWHRVDAHEAWHFVEGDPLELLVYFPAEDRLECLWLGPLGREHGVAGPVHVVPAGAWQAARPLGDYTLCTCLVAPAFEFAGFTLLDDPALAARLGELAPQIRR</sequence>
<dbReference type="AlphaFoldDB" id="A0A160N435"/>
<dbReference type="PANTHER" id="PTHR33387:SF3">
    <property type="entry name" value="DUF985 DOMAIN-CONTAINING PROTEIN"/>
    <property type="match status" value="1"/>
</dbReference>
<dbReference type="InterPro" id="IPR011051">
    <property type="entry name" value="RmlC_Cupin_sf"/>
</dbReference>
<dbReference type="InterPro" id="IPR039935">
    <property type="entry name" value="YML079W-like"/>
</dbReference>
<dbReference type="InterPro" id="IPR014710">
    <property type="entry name" value="RmlC-like_jellyroll"/>
</dbReference>
<dbReference type="KEGG" id="dtx:ATSB10_33170"/>
<accession>A0A160N435</accession>
<dbReference type="Gene3D" id="2.60.120.10">
    <property type="entry name" value="Jelly Rolls"/>
    <property type="match status" value="1"/>
</dbReference>
<feature type="domain" description="DUF985" evidence="1">
    <location>
        <begin position="7"/>
        <end position="136"/>
    </location>
</feature>
<dbReference type="OrthoDB" id="9798288at2"/>
<dbReference type="InterPro" id="IPR009327">
    <property type="entry name" value="Cupin_DUF985"/>
</dbReference>
<proteinExistence type="predicted"/>